<dbReference type="InParanoid" id="Q4N892"/>
<feature type="compositionally biased region" description="Polar residues" evidence="1">
    <location>
        <begin position="345"/>
        <end position="358"/>
    </location>
</feature>
<dbReference type="AlphaFoldDB" id="Q4N892"/>
<evidence type="ECO:0000313" key="3">
    <source>
        <dbReference type="Proteomes" id="UP000001949"/>
    </source>
</evidence>
<dbReference type="InterPro" id="IPR011989">
    <property type="entry name" value="ARM-like"/>
</dbReference>
<organism evidence="2 3">
    <name type="scientific">Theileria parva</name>
    <name type="common">East coast fever infection agent</name>
    <dbReference type="NCBI Taxonomy" id="5875"/>
    <lineage>
        <taxon>Eukaryota</taxon>
        <taxon>Sar</taxon>
        <taxon>Alveolata</taxon>
        <taxon>Apicomplexa</taxon>
        <taxon>Aconoidasida</taxon>
        <taxon>Piroplasmida</taxon>
        <taxon>Theileriidae</taxon>
        <taxon>Theileria</taxon>
    </lineage>
</organism>
<dbReference type="Proteomes" id="UP000001949">
    <property type="component" value="Unassembled WGS sequence"/>
</dbReference>
<comment type="caution">
    <text evidence="2">The sequence shown here is derived from an EMBL/GenBank/DDBJ whole genome shotgun (WGS) entry which is preliminary data.</text>
</comment>
<sequence>MCYKCSRRRIESQSSMESSSLKSSKVTKDTSPTKSKPTEKDKTKSKEKSSSKDKDKSKTKEKPSKEKEKEEPKLKEKSPPKDKSVKSKSKIVDLPLPKLKKPSGKVNNHDEVPISGIKGAAKKSWWEMDGCVADVYAKVVDAQTPIDSKPELKEDKSSKKTASSVQSYSENGTCENGTCENGSGESVSKVSSSREREKSSPANVEKDEEIQKRGRTLRGINTRNQDLNETTATNVSYRTANSNLSSISNEENSEPVAKPPPFQFKGAVVRGGALNISGFGSGFKDDKPMPESIFQNRNIPNRQNQEQDDYEEDYEAPQRSSNPPRGPVSRPSAPRFGARCEDNDGFQSNSLPSRPTNVPSGGPVGSGPGLSPRPKFTRPMPLKRGAGAIYARPAAVIKTPEEIIKALLEKISNLEENKYNEHTKLQKELIEAILKNPHVLGTFDSNLIVKTARKICDVAGTNRTNLSRSSLICLAHMFELIPQALTPLITEAIGLCAKKGVSSSPEHLIVASNFCLAKICLYSNEFKVSQQLVSVYRNNVPSILMLLYPITTSNMYLYVLFSNKSYQIMALNALVVLMDRLGPNILKLKNLDGIVDVSVKGITGGGVPTRTAGRNILGMIKEHAKLDHYLNMCKATEIAKKTVQTALLKYDEDSKICFVEEYCKEITL</sequence>
<feature type="region of interest" description="Disordered" evidence="1">
    <location>
        <begin position="142"/>
        <end position="264"/>
    </location>
</feature>
<feature type="compositionally biased region" description="Low complexity" evidence="1">
    <location>
        <begin position="12"/>
        <end position="35"/>
    </location>
</feature>
<evidence type="ECO:0000256" key="1">
    <source>
        <dbReference type="SAM" id="MobiDB-lite"/>
    </source>
</evidence>
<dbReference type="eggNOG" id="KOG2933">
    <property type="taxonomic scope" value="Eukaryota"/>
</dbReference>
<dbReference type="KEGG" id="tpv:TP01_0578"/>
<proteinExistence type="predicted"/>
<evidence type="ECO:0000313" key="2">
    <source>
        <dbReference type="EMBL" id="EAN33816.1"/>
    </source>
</evidence>
<feature type="compositionally biased region" description="Polar residues" evidence="1">
    <location>
        <begin position="219"/>
        <end position="240"/>
    </location>
</feature>
<dbReference type="VEuPathDB" id="PiroplasmaDB:TpMuguga_01g00578"/>
<dbReference type="GeneID" id="3502630"/>
<feature type="compositionally biased region" description="Low complexity" evidence="1">
    <location>
        <begin position="182"/>
        <end position="191"/>
    </location>
</feature>
<feature type="region of interest" description="Disordered" evidence="1">
    <location>
        <begin position="279"/>
        <end position="381"/>
    </location>
</feature>
<gene>
    <name evidence="2" type="ordered locus">TP01_0578</name>
</gene>
<accession>Q4N892</accession>
<dbReference type="OMA" id="IVASNFC"/>
<dbReference type="SUPFAM" id="SSF48371">
    <property type="entry name" value="ARM repeat"/>
    <property type="match status" value="1"/>
</dbReference>
<feature type="compositionally biased region" description="Polar residues" evidence="1">
    <location>
        <begin position="293"/>
        <end position="304"/>
    </location>
</feature>
<feature type="compositionally biased region" description="Low complexity" evidence="1">
    <location>
        <begin position="241"/>
        <end position="250"/>
    </location>
</feature>
<dbReference type="STRING" id="5875.Q4N892"/>
<dbReference type="Gene3D" id="1.25.10.10">
    <property type="entry name" value="Leucine-rich Repeat Variant"/>
    <property type="match status" value="1"/>
</dbReference>
<evidence type="ECO:0008006" key="4">
    <source>
        <dbReference type="Google" id="ProtNLM"/>
    </source>
</evidence>
<protein>
    <recommendedName>
        <fullName evidence="4">CLASP N-terminal domain-containing protein</fullName>
    </recommendedName>
</protein>
<feature type="compositionally biased region" description="Acidic residues" evidence="1">
    <location>
        <begin position="306"/>
        <end position="315"/>
    </location>
</feature>
<feature type="compositionally biased region" description="Basic and acidic residues" evidence="1">
    <location>
        <begin position="148"/>
        <end position="158"/>
    </location>
</feature>
<reference evidence="2 3" key="1">
    <citation type="journal article" date="2005" name="Science">
        <title>Genome sequence of Theileria parva, a bovine pathogen that transforms lymphocytes.</title>
        <authorList>
            <person name="Gardner M.J."/>
            <person name="Bishop R."/>
            <person name="Shah T."/>
            <person name="de Villiers E.P."/>
            <person name="Carlton J.M."/>
            <person name="Hall N."/>
            <person name="Ren Q."/>
            <person name="Paulsen I.T."/>
            <person name="Pain A."/>
            <person name="Berriman M."/>
            <person name="Wilson R.J.M."/>
            <person name="Sato S."/>
            <person name="Ralph S.A."/>
            <person name="Mann D.J."/>
            <person name="Xiong Z."/>
            <person name="Shallom S.J."/>
            <person name="Weidman J."/>
            <person name="Jiang L."/>
            <person name="Lynn J."/>
            <person name="Weaver B."/>
            <person name="Shoaibi A."/>
            <person name="Domingo A.R."/>
            <person name="Wasawo D."/>
            <person name="Crabtree J."/>
            <person name="Wortman J.R."/>
            <person name="Haas B."/>
            <person name="Angiuoli S.V."/>
            <person name="Creasy T.H."/>
            <person name="Lu C."/>
            <person name="Suh B."/>
            <person name="Silva J.C."/>
            <person name="Utterback T.R."/>
            <person name="Feldblyum T.V."/>
            <person name="Pertea M."/>
            <person name="Allen J."/>
            <person name="Nierman W.C."/>
            <person name="Taracha E.L.N."/>
            <person name="Salzberg S.L."/>
            <person name="White O.R."/>
            <person name="Fitzhugh H.A."/>
            <person name="Morzaria S."/>
            <person name="Venter J.C."/>
            <person name="Fraser C.M."/>
            <person name="Nene V."/>
        </authorList>
    </citation>
    <scope>NUCLEOTIDE SEQUENCE [LARGE SCALE GENOMIC DNA]</scope>
    <source>
        <strain evidence="2 3">Muguga</strain>
    </source>
</reference>
<feature type="compositionally biased region" description="Polar residues" evidence="1">
    <location>
        <begin position="160"/>
        <end position="181"/>
    </location>
</feature>
<keyword evidence="3" id="KW-1185">Reference proteome</keyword>
<feature type="compositionally biased region" description="Basic and acidic residues" evidence="1">
    <location>
        <begin position="36"/>
        <end position="85"/>
    </location>
</feature>
<dbReference type="RefSeq" id="XP_766099.1">
    <property type="nucleotide sequence ID" value="XM_761006.1"/>
</dbReference>
<feature type="region of interest" description="Disordered" evidence="1">
    <location>
        <begin position="1"/>
        <end position="113"/>
    </location>
</feature>
<dbReference type="EMBL" id="AAGK01000001">
    <property type="protein sequence ID" value="EAN33816.1"/>
    <property type="molecule type" value="Genomic_DNA"/>
</dbReference>
<name>Q4N892_THEPA</name>
<dbReference type="InterPro" id="IPR016024">
    <property type="entry name" value="ARM-type_fold"/>
</dbReference>